<dbReference type="InterPro" id="IPR001789">
    <property type="entry name" value="Sig_transdc_resp-reg_receiver"/>
</dbReference>
<dbReference type="Gene3D" id="3.30.565.10">
    <property type="entry name" value="Histidine kinase-like ATPase, C-terminal domain"/>
    <property type="match status" value="1"/>
</dbReference>
<dbReference type="InterPro" id="IPR036097">
    <property type="entry name" value="HisK_dim/P_sf"/>
</dbReference>
<feature type="region of interest" description="Disordered" evidence="5">
    <location>
        <begin position="82"/>
        <end position="118"/>
    </location>
</feature>
<evidence type="ECO:0000256" key="1">
    <source>
        <dbReference type="ARBA" id="ARBA00022553"/>
    </source>
</evidence>
<dbReference type="Proteomes" id="UP000242875">
    <property type="component" value="Unassembled WGS sequence"/>
</dbReference>
<dbReference type="CDD" id="cd00082">
    <property type="entry name" value="HisKA"/>
    <property type="match status" value="1"/>
</dbReference>
<dbReference type="InterPro" id="IPR036890">
    <property type="entry name" value="HATPase_C_sf"/>
</dbReference>
<keyword evidence="9" id="KW-1185">Reference proteome</keyword>
<feature type="region of interest" description="Disordered" evidence="5">
    <location>
        <begin position="1"/>
        <end position="47"/>
    </location>
</feature>
<evidence type="ECO:0000256" key="5">
    <source>
        <dbReference type="SAM" id="MobiDB-lite"/>
    </source>
</evidence>
<dbReference type="PANTHER" id="PTHR43719:SF28">
    <property type="entry name" value="PEROXIDE STRESS-ACTIVATED HISTIDINE KINASE MAK1-RELATED"/>
    <property type="match status" value="1"/>
</dbReference>
<feature type="compositionally biased region" description="Basic and acidic residues" evidence="5">
    <location>
        <begin position="1"/>
        <end position="16"/>
    </location>
</feature>
<dbReference type="PRINTS" id="PR00344">
    <property type="entry name" value="BCTRLSENSOR"/>
</dbReference>
<keyword evidence="1 4" id="KW-0597">Phosphoprotein</keyword>
<feature type="compositionally biased region" description="Polar residues" evidence="5">
    <location>
        <begin position="27"/>
        <end position="45"/>
    </location>
</feature>
<dbReference type="SMART" id="SM00065">
    <property type="entry name" value="GAF"/>
    <property type="match status" value="1"/>
</dbReference>
<reference evidence="8 9" key="1">
    <citation type="journal article" date="2017" name="Mycologia">
        <title>Bifiguratus adelaidae, gen. et sp. nov., a new member of Mucoromycotina in endophytic and soil-dwelling habitats.</title>
        <authorList>
            <person name="Torres-Cruz T.J."/>
            <person name="Billingsley Tobias T.L."/>
            <person name="Almatruk M."/>
            <person name="Hesse C."/>
            <person name="Kuske C.R."/>
            <person name="Desiro A."/>
            <person name="Benucci G.M."/>
            <person name="Bonito G."/>
            <person name="Stajich J.E."/>
            <person name="Dunlap C."/>
            <person name="Arnold A.E."/>
            <person name="Porras-Alfaro A."/>
        </authorList>
    </citation>
    <scope>NUCLEOTIDE SEQUENCE [LARGE SCALE GENOMIC DNA]</scope>
    <source>
        <strain evidence="8 9">AZ0501</strain>
    </source>
</reference>
<dbReference type="EMBL" id="MVBO01000003">
    <property type="protein sequence ID" value="OZJ06538.1"/>
    <property type="molecule type" value="Genomic_DNA"/>
</dbReference>
<dbReference type="InterPro" id="IPR011006">
    <property type="entry name" value="CheY-like_superfamily"/>
</dbReference>
<dbReference type="SMART" id="SM00448">
    <property type="entry name" value="REC"/>
    <property type="match status" value="1"/>
</dbReference>
<dbReference type="CDD" id="cd17546">
    <property type="entry name" value="REC_hyHK_CKI1_RcsC-like"/>
    <property type="match status" value="1"/>
</dbReference>
<dbReference type="InterPro" id="IPR005467">
    <property type="entry name" value="His_kinase_dom"/>
</dbReference>
<keyword evidence="2" id="KW-0808">Transferase</keyword>
<evidence type="ECO:0000256" key="4">
    <source>
        <dbReference type="PROSITE-ProRule" id="PRU00169"/>
    </source>
</evidence>
<comment type="caution">
    <text evidence="8">The sequence shown here is derived from an EMBL/GenBank/DDBJ whole genome shotgun (WGS) entry which is preliminary data.</text>
</comment>
<evidence type="ECO:0000256" key="3">
    <source>
        <dbReference type="ARBA" id="ARBA00022777"/>
    </source>
</evidence>
<protein>
    <recommendedName>
        <fullName evidence="10">Histidine kinase</fullName>
    </recommendedName>
</protein>
<accession>A0A261Y7I4</accession>
<feature type="domain" description="Histidine kinase" evidence="6">
    <location>
        <begin position="686"/>
        <end position="966"/>
    </location>
</feature>
<dbReference type="PANTHER" id="PTHR43719">
    <property type="entry name" value="TWO-COMPONENT HISTIDINE KINASE"/>
    <property type="match status" value="1"/>
</dbReference>
<dbReference type="Pfam" id="PF00512">
    <property type="entry name" value="HisKA"/>
    <property type="match status" value="1"/>
</dbReference>
<dbReference type="InterPro" id="IPR003594">
    <property type="entry name" value="HATPase_dom"/>
</dbReference>
<dbReference type="PROSITE" id="PS50109">
    <property type="entry name" value="HIS_KIN"/>
    <property type="match status" value="1"/>
</dbReference>
<keyword evidence="3" id="KW-0418">Kinase</keyword>
<dbReference type="Gene3D" id="1.10.287.130">
    <property type="match status" value="1"/>
</dbReference>
<evidence type="ECO:0000259" key="7">
    <source>
        <dbReference type="PROSITE" id="PS50110"/>
    </source>
</evidence>
<evidence type="ECO:0000313" key="8">
    <source>
        <dbReference type="EMBL" id="OZJ06538.1"/>
    </source>
</evidence>
<dbReference type="SUPFAM" id="SSF55781">
    <property type="entry name" value="GAF domain-like"/>
    <property type="match status" value="1"/>
</dbReference>
<dbReference type="InterPro" id="IPR050956">
    <property type="entry name" value="2C_system_His_kinase"/>
</dbReference>
<sequence length="1420" mass="156140">MSDHQDTERAAAERAPVHVIPPRPPTANMQSSPSPTTAHTESSKGSIDAVVSLSEEAAASRGMETNWGIGCEQFLANYAQGSFDPKTIPPQPSTSDYPVPDYLASPSTTSDEGDGQSDTRFALHLADPRAKQSLEQGSVCSTPTSTWTSPTSNRLNTESTVMTDFLAPPMPHNEKARREALYQYRILYTEPDVNFDRIVNMTAKLFGVRTCLISLVHSDEQWVKAEVGFGKSGTKRSISFCGHAVLNQSGEPLIILDASKDWRFAKNPLVTGEPYIRFYVGAPLYNKDGLAIGTLCIIDPEPREEFTTREQDLLTELAATTMHEMELWAEGLRYRSLKRLQNNFSDFQKAYLQNSESLTSSNESREGSESDSVMPEKQIASPSNELAALISAPDTVMTGKDLSLNAALSVDFEKACRFLAQITPVPEVITPGPGPVEQFNFSPASMLTFSGMLSLFDSRLQTFHERENERASSGFVQNLSTQLPEMSHAHSAHSRERYVASSASLGKMIPLLSILAGHTVRKALSSDNPRNATSETLSSVSDVLKDSDILSALQSSAAVDEIIHGGATKLGKIFKSKLPFPQPAGLADPYRGAMIVPMIPIVPYNESVRDDKLQDTTLPTPTGCEASLGGKALPFGLIIVLSKDQFREFEPEELSFCYNLGITIVSQVMQRKVIVADRAKSAFISSISHELRTPLHGILGTVDLMANNEESSLDPEQGMFLDTIRSSTKLLASIVNNVLDLAKLEKGGHSRIRSEETVHLIDLMEEVGELVNLESGKPSVRFFLSVDYDVPEGEQGSDTPSAELLTPESPTNAFINRSWIVKADSECLKRVLLNLLNNAFKFTTEGYVHLSLSRPDLPPRTDNPAFTDQLLNESTSGPSKDYQSSKKTLYPFLFTIQDTGVGISKEYMTSTLFQSFSQQDPLRQGVGLGLRITSEFVRLMGGHIEVQSTGVPGEGSTFKVIVYCELADMAAVASMMMRAIPADADASVPRGNSLVRSIGSPLDYQASGKFLRRKVVNIIIADHLQRQVVRRFLCGWWGMDLIPESSMQSPCDVCVFGGPVEELTSAVNAVKTSNPETKILYLSPAHSKTAIAIIKHIRRHSISHIVMCTPPYGPRKLLNALNKLFDRMTGNRERSGSPVPCSSTQSTNTHTSVNATPPQKVDTDREKRLDDQTEARSREHSDSKDASSVMPSTEHDAADVQDTASKSIDQITNNIKTLNIDHGHEASAARHISQSESLPTSKIAKVVNRQKRVLIVEDNEVNRMILTKFLSRLGILYEEAADGSIGLEMFKATFKDRQPGDCYYDIVLMDINMPVMNGYEATLLMRQFEEEYIQQLTQEDGRVEHASPTRPSLCSARSNEGFSRCLIYALTGLAEDRDRQLAFKCGVDGFLTKPISLQVLANMLALTDSTEKPFQSAYED</sequence>
<feature type="region of interest" description="Disordered" evidence="5">
    <location>
        <begin position="132"/>
        <end position="154"/>
    </location>
</feature>
<dbReference type="GO" id="GO:0000155">
    <property type="term" value="F:phosphorelay sensor kinase activity"/>
    <property type="evidence" value="ECO:0007669"/>
    <property type="project" value="InterPro"/>
</dbReference>
<feature type="compositionally biased region" description="Basic and acidic residues" evidence="5">
    <location>
        <begin position="1161"/>
        <end position="1185"/>
    </location>
</feature>
<gene>
    <name evidence="8" type="ORF">BZG36_00584</name>
</gene>
<feature type="compositionally biased region" description="Low complexity" evidence="5">
    <location>
        <begin position="141"/>
        <end position="152"/>
    </location>
</feature>
<dbReference type="SMART" id="SM00387">
    <property type="entry name" value="HATPase_c"/>
    <property type="match status" value="1"/>
</dbReference>
<dbReference type="Pfam" id="PF01590">
    <property type="entry name" value="GAF"/>
    <property type="match status" value="1"/>
</dbReference>
<dbReference type="InterPro" id="IPR029016">
    <property type="entry name" value="GAF-like_dom_sf"/>
</dbReference>
<dbReference type="Gene3D" id="3.40.50.2300">
    <property type="match status" value="1"/>
</dbReference>
<proteinExistence type="predicted"/>
<dbReference type="SUPFAM" id="SSF55874">
    <property type="entry name" value="ATPase domain of HSP90 chaperone/DNA topoisomerase II/histidine kinase"/>
    <property type="match status" value="1"/>
</dbReference>
<feature type="region of interest" description="Disordered" evidence="5">
    <location>
        <begin position="858"/>
        <end position="884"/>
    </location>
</feature>
<name>A0A261Y7I4_9FUNG</name>
<evidence type="ECO:0000313" key="9">
    <source>
        <dbReference type="Proteomes" id="UP000242875"/>
    </source>
</evidence>
<feature type="compositionally biased region" description="Polar residues" evidence="5">
    <location>
        <begin position="864"/>
        <end position="884"/>
    </location>
</feature>
<dbReference type="InterPro" id="IPR003661">
    <property type="entry name" value="HisK_dim/P_dom"/>
</dbReference>
<dbReference type="SUPFAM" id="SSF52172">
    <property type="entry name" value="CheY-like"/>
    <property type="match status" value="1"/>
</dbReference>
<evidence type="ECO:0008006" key="10">
    <source>
        <dbReference type="Google" id="ProtNLM"/>
    </source>
</evidence>
<dbReference type="PROSITE" id="PS50110">
    <property type="entry name" value="RESPONSE_REGULATORY"/>
    <property type="match status" value="1"/>
</dbReference>
<dbReference type="OrthoDB" id="21225at2759"/>
<organism evidence="8 9">
    <name type="scientific">Bifiguratus adelaidae</name>
    <dbReference type="NCBI Taxonomy" id="1938954"/>
    <lineage>
        <taxon>Eukaryota</taxon>
        <taxon>Fungi</taxon>
        <taxon>Fungi incertae sedis</taxon>
        <taxon>Mucoromycota</taxon>
        <taxon>Mucoromycotina</taxon>
        <taxon>Endogonomycetes</taxon>
        <taxon>Endogonales</taxon>
        <taxon>Endogonales incertae sedis</taxon>
        <taxon>Bifiguratus</taxon>
    </lineage>
</organism>
<evidence type="ECO:0000259" key="6">
    <source>
        <dbReference type="PROSITE" id="PS50109"/>
    </source>
</evidence>
<dbReference type="Pfam" id="PF02518">
    <property type="entry name" value="HATPase_c"/>
    <property type="match status" value="1"/>
</dbReference>
<feature type="domain" description="Response regulatory" evidence="7">
    <location>
        <begin position="1252"/>
        <end position="1408"/>
    </location>
</feature>
<evidence type="ECO:0000256" key="2">
    <source>
        <dbReference type="ARBA" id="ARBA00022679"/>
    </source>
</evidence>
<dbReference type="InterPro" id="IPR004358">
    <property type="entry name" value="Sig_transdc_His_kin-like_C"/>
</dbReference>
<feature type="compositionally biased region" description="Polar residues" evidence="5">
    <location>
        <begin position="1140"/>
        <end position="1157"/>
    </location>
</feature>
<feature type="region of interest" description="Disordered" evidence="5">
    <location>
        <begin position="355"/>
        <end position="375"/>
    </location>
</feature>
<dbReference type="SUPFAM" id="SSF47384">
    <property type="entry name" value="Homodimeric domain of signal transducing histidine kinase"/>
    <property type="match status" value="1"/>
</dbReference>
<feature type="region of interest" description="Disordered" evidence="5">
    <location>
        <begin position="1129"/>
        <end position="1204"/>
    </location>
</feature>
<dbReference type="Pfam" id="PF00072">
    <property type="entry name" value="Response_reg"/>
    <property type="match status" value="1"/>
</dbReference>
<dbReference type="SMART" id="SM00388">
    <property type="entry name" value="HisKA"/>
    <property type="match status" value="1"/>
</dbReference>
<dbReference type="InterPro" id="IPR003018">
    <property type="entry name" value="GAF"/>
</dbReference>
<dbReference type="Gene3D" id="3.30.450.40">
    <property type="match status" value="1"/>
</dbReference>
<feature type="modified residue" description="4-aspartylphosphate" evidence="4">
    <location>
        <position position="1310"/>
    </location>
</feature>